<dbReference type="HOGENOM" id="CLU_2259206_0_0_9"/>
<evidence type="ECO:0000313" key="3">
    <source>
        <dbReference type="Proteomes" id="UP000013520"/>
    </source>
</evidence>
<keyword evidence="1" id="KW-0472">Membrane</keyword>
<feature type="transmembrane region" description="Helical" evidence="1">
    <location>
        <begin position="79"/>
        <end position="95"/>
    </location>
</feature>
<feature type="transmembrane region" description="Helical" evidence="1">
    <location>
        <begin position="54"/>
        <end position="73"/>
    </location>
</feature>
<evidence type="ECO:0000313" key="2">
    <source>
        <dbReference type="EMBL" id="AGL03491.1"/>
    </source>
</evidence>
<keyword evidence="1" id="KW-0812">Transmembrane</keyword>
<protein>
    <submittedName>
        <fullName evidence="2">Uncharacterized protein</fullName>
    </submittedName>
</protein>
<keyword evidence="1" id="KW-1133">Transmembrane helix</keyword>
<keyword evidence="3" id="KW-1185">Reference proteome</keyword>
<proteinExistence type="predicted"/>
<accession>R4KV49</accession>
<reference evidence="2 3" key="1">
    <citation type="submission" date="2012-01" db="EMBL/GenBank/DDBJ databases">
        <title>Complete sequence of Desulfotomaculum gibsoniae DSM 7213.</title>
        <authorList>
            <consortium name="US DOE Joint Genome Institute"/>
            <person name="Lucas S."/>
            <person name="Han J."/>
            <person name="Lapidus A."/>
            <person name="Cheng J.-F."/>
            <person name="Goodwin L."/>
            <person name="Pitluck S."/>
            <person name="Peters L."/>
            <person name="Ovchinnikova G."/>
            <person name="Teshima H."/>
            <person name="Detter J.C."/>
            <person name="Han C."/>
            <person name="Tapia R."/>
            <person name="Land M."/>
            <person name="Hauser L."/>
            <person name="Kyrpides N."/>
            <person name="Ivanova N."/>
            <person name="Pagani I."/>
            <person name="Parshina S."/>
            <person name="Plugge C."/>
            <person name="Muyzer G."/>
            <person name="Kuever J."/>
            <person name="Ivanova A."/>
            <person name="Nazina T."/>
            <person name="Klenk H.-P."/>
            <person name="Brambilla E."/>
            <person name="Spring S."/>
            <person name="Stams A.F."/>
            <person name="Woyke T."/>
        </authorList>
    </citation>
    <scope>NUCLEOTIDE SEQUENCE [LARGE SCALE GENOMIC DNA]</scope>
    <source>
        <strain evidence="2 3">DSM 7213</strain>
    </source>
</reference>
<name>R4KV49_9FIRM</name>
<dbReference type="AlphaFoldDB" id="R4KV49"/>
<dbReference type="STRING" id="767817.Desgi_4241"/>
<dbReference type="EMBL" id="CP003273">
    <property type="protein sequence ID" value="AGL03491.1"/>
    <property type="molecule type" value="Genomic_DNA"/>
</dbReference>
<dbReference type="Proteomes" id="UP000013520">
    <property type="component" value="Chromosome"/>
</dbReference>
<evidence type="ECO:0000256" key="1">
    <source>
        <dbReference type="SAM" id="Phobius"/>
    </source>
</evidence>
<organism evidence="2 3">
    <name type="scientific">Desulfoscipio gibsoniae DSM 7213</name>
    <dbReference type="NCBI Taxonomy" id="767817"/>
    <lineage>
        <taxon>Bacteria</taxon>
        <taxon>Bacillati</taxon>
        <taxon>Bacillota</taxon>
        <taxon>Clostridia</taxon>
        <taxon>Eubacteriales</taxon>
        <taxon>Desulfallaceae</taxon>
        <taxon>Desulfoscipio</taxon>
    </lineage>
</organism>
<dbReference type="KEGG" id="dgi:Desgi_4241"/>
<sequence>MTSTRQSKVLINHRLHRLTQINTGEIFSIRRGRGTVVPGGAGMWKEYFFASGRVMETAAMVSIAVVRTCGLIFMYRPDFYIIIYFLLLAFSRVFVPEKIAQYR</sequence>
<gene>
    <name evidence="2" type="ORF">Desgi_4241</name>
</gene>